<dbReference type="EMBL" id="KZ819747">
    <property type="protein sequence ID" value="PWN52990.1"/>
    <property type="molecule type" value="Genomic_DNA"/>
</dbReference>
<keyword evidence="2" id="KW-1185">Reference proteome</keyword>
<gene>
    <name evidence="1" type="ORF">IE53DRAFT_409017</name>
</gene>
<accession>A0ACD0P4F2</accession>
<sequence length="594" mass="65638">MERRSLWKAFQIKMTSDPHDLFLSNGIKVGDSRTKFGTLKGMRKGKERDSVTKGKQDREVEANHWATVGKEKATRNTLDTTPSATLQGPNPQRANSRERDVDEFVDTPGLQGLKPNNRGRDGESSLELAVEGRSRSNSSLTNPMWEKMGLASMKYPPSSSSALKLGQRVPRRSGSAGAIARSDQSLNSDYESNEDSHHSRPVSRLEKVLNVLNRNGSEQSHVPANDGWGSSTTHQAAEVEVSNDLATRLNELAVANGDGLLSDEEYRLLRKGVFDEMMQRDGGAAMEIPKEPTFGWRTPNTNQRSTLSIWEREAIVSIRLLPPLQRRWSLPPAAFIDELILYGPQLFQPRSPALSLSITYKGWPSWGFQGRLDLFEEQNYGRIESLGCGNGEELFFSSLGSFNVKGQQRHGIGQIGPLFGIVLYVALSPERGLIARQSSAELRAEIAVLEAEGRSLLETFDGLEQVVIGKHSGLDHLILRRVVTETKSKFNQTGGGLSVSIVNSSSTAPPSSYKAPRKMSISSERYSATSAEGCLTEISAHGSDPEIEAEVESFRQELEEVALKKETVVKRYDERIGLLKSKLRSATIRESLIK</sequence>
<evidence type="ECO:0000313" key="2">
    <source>
        <dbReference type="Proteomes" id="UP000245626"/>
    </source>
</evidence>
<organism evidence="1 2">
    <name type="scientific">Violaceomyces palustris</name>
    <dbReference type="NCBI Taxonomy" id="1673888"/>
    <lineage>
        <taxon>Eukaryota</taxon>
        <taxon>Fungi</taxon>
        <taxon>Dikarya</taxon>
        <taxon>Basidiomycota</taxon>
        <taxon>Ustilaginomycotina</taxon>
        <taxon>Ustilaginomycetes</taxon>
        <taxon>Violaceomycetales</taxon>
        <taxon>Violaceomycetaceae</taxon>
        <taxon>Violaceomyces</taxon>
    </lineage>
</organism>
<dbReference type="Proteomes" id="UP000245626">
    <property type="component" value="Unassembled WGS sequence"/>
</dbReference>
<reference evidence="1 2" key="1">
    <citation type="journal article" date="2018" name="Mol. Biol. Evol.">
        <title>Broad Genomic Sampling Reveals a Smut Pathogenic Ancestry of the Fungal Clade Ustilaginomycotina.</title>
        <authorList>
            <person name="Kijpornyongpan T."/>
            <person name="Mondo S.J."/>
            <person name="Barry K."/>
            <person name="Sandor L."/>
            <person name="Lee J."/>
            <person name="Lipzen A."/>
            <person name="Pangilinan J."/>
            <person name="LaButti K."/>
            <person name="Hainaut M."/>
            <person name="Henrissat B."/>
            <person name="Grigoriev I.V."/>
            <person name="Spatafora J.W."/>
            <person name="Aime M.C."/>
        </authorList>
    </citation>
    <scope>NUCLEOTIDE SEQUENCE [LARGE SCALE GENOMIC DNA]</scope>
    <source>
        <strain evidence="1 2">SA 807</strain>
    </source>
</reference>
<evidence type="ECO:0000313" key="1">
    <source>
        <dbReference type="EMBL" id="PWN52990.1"/>
    </source>
</evidence>
<protein>
    <submittedName>
        <fullName evidence="1">Uncharacterized protein</fullName>
    </submittedName>
</protein>
<name>A0ACD0P4F2_9BASI</name>
<proteinExistence type="predicted"/>